<dbReference type="SUPFAM" id="SSF75304">
    <property type="entry name" value="Amidase signature (AS) enzymes"/>
    <property type="match status" value="1"/>
</dbReference>
<feature type="chain" id="PRO_5047343756" evidence="1">
    <location>
        <begin position="21"/>
        <end position="518"/>
    </location>
</feature>
<dbReference type="EMBL" id="JBHTCC010000001">
    <property type="protein sequence ID" value="MFC7297915.1"/>
    <property type="molecule type" value="Genomic_DNA"/>
</dbReference>
<dbReference type="PANTHER" id="PTHR42678:SF5">
    <property type="entry name" value="GLUTAMYL-TRNA(GLN) AMIDOTRANSFERASE SUBUNIT A"/>
    <property type="match status" value="1"/>
</dbReference>
<evidence type="ECO:0000313" key="3">
    <source>
        <dbReference type="EMBL" id="MFC7297915.1"/>
    </source>
</evidence>
<organism evidence="3 4">
    <name type="scientific">Herminiimonas aquatilis</name>
    <dbReference type="NCBI Taxonomy" id="345342"/>
    <lineage>
        <taxon>Bacteria</taxon>
        <taxon>Pseudomonadati</taxon>
        <taxon>Pseudomonadota</taxon>
        <taxon>Betaproteobacteria</taxon>
        <taxon>Burkholderiales</taxon>
        <taxon>Oxalobacteraceae</taxon>
        <taxon>Herminiimonas</taxon>
    </lineage>
</organism>
<gene>
    <name evidence="3" type="ORF">ACFQO0_05670</name>
</gene>
<protein>
    <submittedName>
        <fullName evidence="3">Amidase family protein</fullName>
    </submittedName>
</protein>
<dbReference type="InterPro" id="IPR023631">
    <property type="entry name" value="Amidase_dom"/>
</dbReference>
<evidence type="ECO:0000313" key="4">
    <source>
        <dbReference type="Proteomes" id="UP001596379"/>
    </source>
</evidence>
<keyword evidence="1" id="KW-0732">Signal</keyword>
<feature type="domain" description="Amidase" evidence="2">
    <location>
        <begin position="47"/>
        <end position="494"/>
    </location>
</feature>
<dbReference type="RefSeq" id="WP_382233038.1">
    <property type="nucleotide sequence ID" value="NZ_JBHTCC010000001.1"/>
</dbReference>
<dbReference type="PANTHER" id="PTHR42678">
    <property type="entry name" value="AMIDASE"/>
    <property type="match status" value="1"/>
</dbReference>
<reference evidence="4" key="1">
    <citation type="journal article" date="2019" name="Int. J. Syst. Evol. Microbiol.">
        <title>The Global Catalogue of Microorganisms (GCM) 10K type strain sequencing project: providing services to taxonomists for standard genome sequencing and annotation.</title>
        <authorList>
            <consortium name="The Broad Institute Genomics Platform"/>
            <consortium name="The Broad Institute Genome Sequencing Center for Infectious Disease"/>
            <person name="Wu L."/>
            <person name="Ma J."/>
        </authorList>
    </citation>
    <scope>NUCLEOTIDE SEQUENCE [LARGE SCALE GENOMIC DNA]</scope>
    <source>
        <strain evidence="4">CCUG 36956</strain>
    </source>
</reference>
<name>A0ABW2J4P3_9BURK</name>
<dbReference type="Gene3D" id="3.90.1300.10">
    <property type="entry name" value="Amidase signature (AS) domain"/>
    <property type="match status" value="1"/>
</dbReference>
<dbReference type="Pfam" id="PF01425">
    <property type="entry name" value="Amidase"/>
    <property type="match status" value="1"/>
</dbReference>
<keyword evidence="4" id="KW-1185">Reference proteome</keyword>
<feature type="signal peptide" evidence="1">
    <location>
        <begin position="1"/>
        <end position="20"/>
    </location>
</feature>
<evidence type="ECO:0000256" key="1">
    <source>
        <dbReference type="SAM" id="SignalP"/>
    </source>
</evidence>
<proteinExistence type="predicted"/>
<comment type="caution">
    <text evidence="3">The sequence shown here is derived from an EMBL/GenBank/DDBJ whole genome shotgun (WGS) entry which is preliminary data.</text>
</comment>
<sequence>MKLKALAFSLTALLQLGAQAAQPFPIEETSISKIQAALKSGKLSCTDLVDAYLARVAAYDKQGPVLNAVLTLNPAAHELALAKDAEFKKTGKLSGPLHCVPIAAKDNYNTLDMPTTGGSEALKGVRPAVESTVTRKLREAGAIILMKTNMHELALSGTTVSSLGGQTRNPYDLTRTPGGSSGGTGVAIAANFAAAGLGSDTVNSIRSPASANALVGFRSTLGLVSRAGVMPVSDTQDVAGPITRSVADAAIMLDVIAGFDAADIPTARGASHIPKTYTAYLDPHGLKGARIAVLKSFLGTKPEHEEVNLAMANAVAALKKAGATVVEIDDPMFDAGAINNDYDVQKWEFKPLFNAYLQSLGDATPVKTLSEFIAAGKFNKPTLEKFLSASNAIETPREQKEYLLRLSKLDGLRDRLLMRMKEQNVETIIYPLQKRLVVPIGELNQADRNGILAAMTGFPAFTVPIGFSKPSANAPIGVPIGMDIMGKPFDEATLVKVAYAFEQATKVRKPPSTTPALK</sequence>
<evidence type="ECO:0000259" key="2">
    <source>
        <dbReference type="Pfam" id="PF01425"/>
    </source>
</evidence>
<accession>A0ABW2J4P3</accession>
<dbReference type="InterPro" id="IPR036928">
    <property type="entry name" value="AS_sf"/>
</dbReference>
<dbReference type="Proteomes" id="UP001596379">
    <property type="component" value="Unassembled WGS sequence"/>
</dbReference>